<proteinExistence type="predicted"/>
<keyword evidence="2" id="KW-1185">Reference proteome</keyword>
<accession>A0ABU2ZQM9</accession>
<protein>
    <submittedName>
        <fullName evidence="1">Uncharacterized protein</fullName>
    </submittedName>
</protein>
<evidence type="ECO:0000313" key="2">
    <source>
        <dbReference type="Proteomes" id="UP001253545"/>
    </source>
</evidence>
<dbReference type="EMBL" id="JAVRHX010000002">
    <property type="protein sequence ID" value="MDT0594927.1"/>
    <property type="molecule type" value="Genomic_DNA"/>
</dbReference>
<comment type="caution">
    <text evidence="1">The sequence shown here is derived from an EMBL/GenBank/DDBJ whole genome shotgun (WGS) entry which is preliminary data.</text>
</comment>
<organism evidence="1 2">
    <name type="scientific">Glaciecola petra</name>
    <dbReference type="NCBI Taxonomy" id="3075602"/>
    <lineage>
        <taxon>Bacteria</taxon>
        <taxon>Pseudomonadati</taxon>
        <taxon>Pseudomonadota</taxon>
        <taxon>Gammaproteobacteria</taxon>
        <taxon>Alteromonadales</taxon>
        <taxon>Alteromonadaceae</taxon>
        <taxon>Glaciecola</taxon>
    </lineage>
</organism>
<name>A0ABU2ZQM9_9ALTE</name>
<sequence>MKVPANAKHKPIMKKREDGVEACKKVPVEHMIMNGWLAAQNVSLYH</sequence>
<reference evidence="1 2" key="1">
    <citation type="submission" date="2023-09" db="EMBL/GenBank/DDBJ databases">
        <authorList>
            <person name="Rey-Velasco X."/>
        </authorList>
    </citation>
    <scope>NUCLEOTIDE SEQUENCE [LARGE SCALE GENOMIC DNA]</scope>
    <source>
        <strain evidence="1 2">P117</strain>
    </source>
</reference>
<dbReference type="Proteomes" id="UP001253545">
    <property type="component" value="Unassembled WGS sequence"/>
</dbReference>
<dbReference type="RefSeq" id="WP_311368447.1">
    <property type="nucleotide sequence ID" value="NZ_JAVRHX010000002.1"/>
</dbReference>
<gene>
    <name evidence="1" type="ORF">RM552_08755</name>
</gene>
<evidence type="ECO:0000313" key="1">
    <source>
        <dbReference type="EMBL" id="MDT0594927.1"/>
    </source>
</evidence>